<protein>
    <recommendedName>
        <fullName evidence="8">2-aminoethanethiol dioxygenase</fullName>
    </recommendedName>
</protein>
<reference evidence="5 7" key="1">
    <citation type="submission" date="2023-10" db="EMBL/GenBank/DDBJ databases">
        <title>Genomes of two closely related lineages of the louse Polyplax serrata with different host specificities.</title>
        <authorList>
            <person name="Martinu J."/>
            <person name="Tarabai H."/>
            <person name="Stefka J."/>
            <person name="Hypsa V."/>
        </authorList>
    </citation>
    <scope>NUCLEOTIDE SEQUENCE [LARGE SCALE GENOMIC DNA]</scope>
    <source>
        <strain evidence="4">98ZLc_SE</strain>
        <strain evidence="5">HR10_N</strain>
    </source>
</reference>
<keyword evidence="3" id="KW-0408">Iron</keyword>
<evidence type="ECO:0008006" key="8">
    <source>
        <dbReference type="Google" id="ProtNLM"/>
    </source>
</evidence>
<organism evidence="5 7">
    <name type="scientific">Polyplax serrata</name>
    <name type="common">Common mouse louse</name>
    <dbReference type="NCBI Taxonomy" id="468196"/>
    <lineage>
        <taxon>Eukaryota</taxon>
        <taxon>Metazoa</taxon>
        <taxon>Ecdysozoa</taxon>
        <taxon>Arthropoda</taxon>
        <taxon>Hexapoda</taxon>
        <taxon>Insecta</taxon>
        <taxon>Pterygota</taxon>
        <taxon>Neoptera</taxon>
        <taxon>Paraneoptera</taxon>
        <taxon>Psocodea</taxon>
        <taxon>Troctomorpha</taxon>
        <taxon>Phthiraptera</taxon>
        <taxon>Anoplura</taxon>
        <taxon>Polyplacidae</taxon>
        <taxon>Polyplax</taxon>
    </lineage>
</organism>
<comment type="caution">
    <text evidence="5">The sequence shown here is derived from an EMBL/GenBank/DDBJ whole genome shotgun (WGS) entry which is preliminary data.</text>
</comment>
<dbReference type="InterPro" id="IPR014710">
    <property type="entry name" value="RmlC-like_jellyroll"/>
</dbReference>
<dbReference type="EMBL" id="JAWJWF010000009">
    <property type="protein sequence ID" value="KAK6630157.1"/>
    <property type="molecule type" value="Genomic_DNA"/>
</dbReference>
<dbReference type="SUPFAM" id="SSF51182">
    <property type="entry name" value="RmlC-like cupins"/>
    <property type="match status" value="1"/>
</dbReference>
<dbReference type="Proteomes" id="UP001372834">
    <property type="component" value="Unassembled WGS sequence"/>
</dbReference>
<dbReference type="GO" id="GO:0005739">
    <property type="term" value="C:mitochondrion"/>
    <property type="evidence" value="ECO:0007669"/>
    <property type="project" value="TreeGrafter"/>
</dbReference>
<keyword evidence="1" id="KW-0479">Metal-binding</keyword>
<keyword evidence="6" id="KW-1185">Reference proteome</keyword>
<dbReference type="EMBL" id="JAWJWE010000002">
    <property type="protein sequence ID" value="KAK6643488.1"/>
    <property type="molecule type" value="Genomic_DNA"/>
</dbReference>
<dbReference type="Gene3D" id="2.60.120.10">
    <property type="entry name" value="Jelly Rolls"/>
    <property type="match status" value="1"/>
</dbReference>
<proteinExistence type="predicted"/>
<dbReference type="PANTHER" id="PTHR22966">
    <property type="entry name" value="2-AMINOETHANETHIOL DIOXYGENASE"/>
    <property type="match status" value="1"/>
</dbReference>
<keyword evidence="2" id="KW-0560">Oxidoreductase</keyword>
<dbReference type="InterPro" id="IPR012864">
    <property type="entry name" value="PCO/ADO"/>
</dbReference>
<evidence type="ECO:0000256" key="3">
    <source>
        <dbReference type="ARBA" id="ARBA00023004"/>
    </source>
</evidence>
<evidence type="ECO:0000313" key="4">
    <source>
        <dbReference type="EMBL" id="KAK6630157.1"/>
    </source>
</evidence>
<dbReference type="CDD" id="cd20289">
    <property type="entry name" value="cupin_ADO"/>
    <property type="match status" value="1"/>
</dbReference>
<dbReference type="InterPro" id="IPR011051">
    <property type="entry name" value="RmlC_Cupin_sf"/>
</dbReference>
<evidence type="ECO:0000313" key="5">
    <source>
        <dbReference type="EMBL" id="KAK6643488.1"/>
    </source>
</evidence>
<evidence type="ECO:0000256" key="1">
    <source>
        <dbReference type="ARBA" id="ARBA00022723"/>
    </source>
</evidence>
<dbReference type="GO" id="GO:0016702">
    <property type="term" value="F:oxidoreductase activity, acting on single donors with incorporation of molecular oxygen, incorporation of two atoms of oxygen"/>
    <property type="evidence" value="ECO:0007669"/>
    <property type="project" value="InterPro"/>
</dbReference>
<dbReference type="AlphaFoldDB" id="A0AAN8SBH8"/>
<accession>A0AAN8SBH8</accession>
<evidence type="ECO:0000313" key="6">
    <source>
        <dbReference type="Proteomes" id="UP001359485"/>
    </source>
</evidence>
<dbReference type="GO" id="GO:0046872">
    <property type="term" value="F:metal ion binding"/>
    <property type="evidence" value="ECO:0007669"/>
    <property type="project" value="UniProtKB-KW"/>
</dbReference>
<dbReference type="Proteomes" id="UP001359485">
    <property type="component" value="Unassembled WGS sequence"/>
</dbReference>
<dbReference type="Pfam" id="PF07847">
    <property type="entry name" value="PCO_ADO"/>
    <property type="match status" value="1"/>
</dbReference>
<sequence>MATKLETVIQHALRTFRNPRRKLPECSLIDLNELRSLTDEITVSDIGRLRALLNGNELKEFLNKKKTSLDYLPVYEDDSITVGVFLLRQGARLPIHDHPNMYGIIKVLQGILKVTSYSLIGLDTTSHISSNSMFYSHPLKVIKHPTVRLTNEDECCLLTPTDRNIHEVECLEGPAAFLDILSPPYEEGGTEEARTCHYFEEFAPEIDSEGPSLTDSSLKLVQVPNPF</sequence>
<evidence type="ECO:0000256" key="2">
    <source>
        <dbReference type="ARBA" id="ARBA00023002"/>
    </source>
</evidence>
<gene>
    <name evidence="5" type="ORF">RUM43_004993</name>
    <name evidence="4" type="ORF">RUM44_005713</name>
</gene>
<evidence type="ECO:0000313" key="7">
    <source>
        <dbReference type="Proteomes" id="UP001372834"/>
    </source>
</evidence>
<dbReference type="PANTHER" id="PTHR22966:SF61">
    <property type="entry name" value="2-AMINOETHANETHIOL DIOXYGENASE"/>
    <property type="match status" value="1"/>
</dbReference>
<name>A0AAN8SBH8_POLSC</name>